<dbReference type="GO" id="GO:0016491">
    <property type="term" value="F:oxidoreductase activity"/>
    <property type="evidence" value="ECO:0007669"/>
    <property type="project" value="UniProtKB-KW"/>
</dbReference>
<evidence type="ECO:0000256" key="1">
    <source>
        <dbReference type="ARBA" id="ARBA00023002"/>
    </source>
</evidence>
<keyword evidence="5" id="KW-1185">Reference proteome</keyword>
<organism evidence="4 5">
    <name type="scientific">Nocardioides bruguierae</name>
    <dbReference type="NCBI Taxonomy" id="2945102"/>
    <lineage>
        <taxon>Bacteria</taxon>
        <taxon>Bacillati</taxon>
        <taxon>Actinomycetota</taxon>
        <taxon>Actinomycetes</taxon>
        <taxon>Propionibacteriales</taxon>
        <taxon>Nocardioidaceae</taxon>
        <taxon>Nocardioides</taxon>
    </lineage>
</organism>
<keyword evidence="1" id="KW-0560">Oxidoreductase</keyword>
<gene>
    <name evidence="4" type="ORF">M8330_20985</name>
</gene>
<accession>A0A9X2DE61</accession>
<dbReference type="AlphaFoldDB" id="A0A9X2DE61"/>
<dbReference type="SUPFAM" id="SSF55347">
    <property type="entry name" value="Glyceraldehyde-3-phosphate dehydrogenase-like, C-terminal domain"/>
    <property type="match status" value="1"/>
</dbReference>
<dbReference type="PANTHER" id="PTHR43818:SF11">
    <property type="entry name" value="BCDNA.GH03377"/>
    <property type="match status" value="1"/>
</dbReference>
<dbReference type="InterPro" id="IPR000683">
    <property type="entry name" value="Gfo/Idh/MocA-like_OxRdtase_N"/>
</dbReference>
<dbReference type="Pfam" id="PF01408">
    <property type="entry name" value="GFO_IDH_MocA"/>
    <property type="match status" value="1"/>
</dbReference>
<dbReference type="SUPFAM" id="SSF51735">
    <property type="entry name" value="NAD(P)-binding Rossmann-fold domains"/>
    <property type="match status" value="1"/>
</dbReference>
<evidence type="ECO:0000313" key="5">
    <source>
        <dbReference type="Proteomes" id="UP001139485"/>
    </source>
</evidence>
<dbReference type="Gene3D" id="3.30.360.10">
    <property type="entry name" value="Dihydrodipicolinate Reductase, domain 2"/>
    <property type="match status" value="1"/>
</dbReference>
<protein>
    <submittedName>
        <fullName evidence="4">Gfo/Idh/MocA family oxidoreductase</fullName>
    </submittedName>
</protein>
<dbReference type="EMBL" id="JAMOIL010000048">
    <property type="protein sequence ID" value="MCM0622769.1"/>
    <property type="molecule type" value="Genomic_DNA"/>
</dbReference>
<sequence>MSGSAAPRVLLVGAAGYGSTYVEEIARLEAAGEVELAGICDRSAPVGAAADLLGDRPWADDLGQLLVKTSPDVVVVATPIPLHLPMARQVLGADARLLLEKPPTATLADWRALCAHPGPAARQVGFQSLGSSAVPRLRALVESGALGQVRHVGVRGAWQRTDSYYARAAWAGRRTLDGVPVADGVWTNPFAHGLATALAVLGTTRAEDVTDVRTQLWRTRDIECDDTAWVRVETTAGVPVVGAATLCADEDEEPAVVVAGTGGTAVLHYTADVLEVDGTVETHTRTSPLQDLLRHADEPQRLQSSLADCGAFMQVLEALRLAPPVPRVPEEAVRDVGVGRSVGQGGTDRLRTLPGITAVVRRVAQEGLTLEAAGRPW</sequence>
<dbReference type="InterPro" id="IPR055170">
    <property type="entry name" value="GFO_IDH_MocA-like_dom"/>
</dbReference>
<comment type="caution">
    <text evidence="4">The sequence shown here is derived from an EMBL/GenBank/DDBJ whole genome shotgun (WGS) entry which is preliminary data.</text>
</comment>
<dbReference type="RefSeq" id="WP_250828934.1">
    <property type="nucleotide sequence ID" value="NZ_JAMOIL010000048.1"/>
</dbReference>
<dbReference type="InterPro" id="IPR036291">
    <property type="entry name" value="NAD(P)-bd_dom_sf"/>
</dbReference>
<dbReference type="PANTHER" id="PTHR43818">
    <property type="entry name" value="BCDNA.GH03377"/>
    <property type="match status" value="1"/>
</dbReference>
<feature type="domain" description="GFO/IDH/MocA-like oxidoreductase" evidence="3">
    <location>
        <begin position="136"/>
        <end position="265"/>
    </location>
</feature>
<dbReference type="GO" id="GO:0000166">
    <property type="term" value="F:nucleotide binding"/>
    <property type="evidence" value="ECO:0007669"/>
    <property type="project" value="InterPro"/>
</dbReference>
<feature type="domain" description="Gfo/Idh/MocA-like oxidoreductase N-terminal" evidence="2">
    <location>
        <begin position="8"/>
        <end position="115"/>
    </location>
</feature>
<dbReference type="Proteomes" id="UP001139485">
    <property type="component" value="Unassembled WGS sequence"/>
</dbReference>
<evidence type="ECO:0000313" key="4">
    <source>
        <dbReference type="EMBL" id="MCM0622769.1"/>
    </source>
</evidence>
<reference evidence="4" key="1">
    <citation type="submission" date="2022-05" db="EMBL/GenBank/DDBJ databases">
        <authorList>
            <person name="Tuo L."/>
        </authorList>
    </citation>
    <scope>NUCLEOTIDE SEQUENCE</scope>
    <source>
        <strain evidence="4">BSK12Z-4</strain>
    </source>
</reference>
<proteinExistence type="predicted"/>
<evidence type="ECO:0000259" key="2">
    <source>
        <dbReference type="Pfam" id="PF01408"/>
    </source>
</evidence>
<dbReference type="Gene3D" id="3.40.50.720">
    <property type="entry name" value="NAD(P)-binding Rossmann-like Domain"/>
    <property type="match status" value="1"/>
</dbReference>
<evidence type="ECO:0000259" key="3">
    <source>
        <dbReference type="Pfam" id="PF22725"/>
    </source>
</evidence>
<name>A0A9X2DE61_9ACTN</name>
<dbReference type="InterPro" id="IPR050463">
    <property type="entry name" value="Gfo/Idh/MocA_oxidrdct_glycsds"/>
</dbReference>
<dbReference type="Pfam" id="PF22725">
    <property type="entry name" value="GFO_IDH_MocA_C3"/>
    <property type="match status" value="1"/>
</dbReference>